<sequence>MIKKIIISACLLISFASFAQEGTASPYSFYGIGDIKFKGTLEYRSMAGVAVEQDSIHLNIENPASYASLMQTTFTVGGTFGTSTLKSNTGSAKAQRTTFDYLAVGIPVGKFGVSFGLIPLSTVGYKILDDNTATEGAVSSQLSGKGGINKVYFGVGYKIKPHWTIGADVQYNFGKITTTSIEQVTGVQNGTSESNASTLSGANFDLGTMYQTKIYKKVNLFTSLSYTFSSNLNSENVREINVSGDPDPYAYPASTTKLKLPSRVIIGAGIGESRKWLIGTTLAFQGEGQLANYYNAMDNVRYENYAKYAIGGYYIPNYTSFTSYLSRITYRAGLKYEKIGLIVNNESIKDVGMTLGAGIPIPGYFSNVNIGIEFGKKGTVSSNLVQENYVNFSVGFSFNDKWFVKSKFN</sequence>
<dbReference type="RefSeq" id="WP_073408048.1">
    <property type="nucleotide sequence ID" value="NZ_FQWH01000001.1"/>
</dbReference>
<keyword evidence="1" id="KW-0732">Signal</keyword>
<feature type="signal peptide" evidence="1">
    <location>
        <begin position="1"/>
        <end position="19"/>
    </location>
</feature>
<evidence type="ECO:0000256" key="1">
    <source>
        <dbReference type="SAM" id="SignalP"/>
    </source>
</evidence>
<name>A0A1M5GR50_FLAJO</name>
<gene>
    <name evidence="2" type="ORF">SAMN05444388_101530</name>
</gene>
<dbReference type="Proteomes" id="UP000184112">
    <property type="component" value="Unassembled WGS sequence"/>
</dbReference>
<evidence type="ECO:0008006" key="4">
    <source>
        <dbReference type="Google" id="ProtNLM"/>
    </source>
</evidence>
<protein>
    <recommendedName>
        <fullName evidence="4">Long-chain fatty acid transport protein</fullName>
    </recommendedName>
</protein>
<accession>A0A1M5GR50</accession>
<organism evidence="2 3">
    <name type="scientific">Flavobacterium johnsoniae</name>
    <name type="common">Cytophaga johnsonae</name>
    <dbReference type="NCBI Taxonomy" id="986"/>
    <lineage>
        <taxon>Bacteria</taxon>
        <taxon>Pseudomonadati</taxon>
        <taxon>Bacteroidota</taxon>
        <taxon>Flavobacteriia</taxon>
        <taxon>Flavobacteriales</taxon>
        <taxon>Flavobacteriaceae</taxon>
        <taxon>Flavobacterium</taxon>
    </lineage>
</organism>
<evidence type="ECO:0000313" key="3">
    <source>
        <dbReference type="Proteomes" id="UP000184112"/>
    </source>
</evidence>
<proteinExistence type="predicted"/>
<dbReference type="AlphaFoldDB" id="A0A1M5GR50"/>
<reference evidence="2 3" key="1">
    <citation type="submission" date="2016-11" db="EMBL/GenBank/DDBJ databases">
        <authorList>
            <person name="Jaros S."/>
            <person name="Januszkiewicz K."/>
            <person name="Wedrychowicz H."/>
        </authorList>
    </citation>
    <scope>NUCLEOTIDE SEQUENCE [LARGE SCALE GENOMIC DNA]</scope>
    <source>
        <strain evidence="2 3">DSM 6792</strain>
    </source>
</reference>
<dbReference type="EMBL" id="FQWH01000001">
    <property type="protein sequence ID" value="SHG06225.1"/>
    <property type="molecule type" value="Genomic_DNA"/>
</dbReference>
<evidence type="ECO:0000313" key="2">
    <source>
        <dbReference type="EMBL" id="SHG06225.1"/>
    </source>
</evidence>
<feature type="chain" id="PRO_5012747956" description="Long-chain fatty acid transport protein" evidence="1">
    <location>
        <begin position="20"/>
        <end position="409"/>
    </location>
</feature>
<dbReference type="Gene3D" id="2.40.160.60">
    <property type="entry name" value="Outer membrane protein transport protein (OMPP1/FadL/TodX)"/>
    <property type="match status" value="1"/>
</dbReference>